<dbReference type="SUPFAM" id="SSF52499">
    <property type="entry name" value="Isochorismatase-like hydrolases"/>
    <property type="match status" value="1"/>
</dbReference>
<dbReference type="OrthoDB" id="9785724at2"/>
<dbReference type="Proteomes" id="UP000286974">
    <property type="component" value="Unassembled WGS sequence"/>
</dbReference>
<dbReference type="EC" id="3.3.2.1" evidence="4"/>
<evidence type="ECO:0000313" key="5">
    <source>
        <dbReference type="Proteomes" id="UP000286974"/>
    </source>
</evidence>
<reference evidence="4 5" key="1">
    <citation type="submission" date="2017-11" db="EMBL/GenBank/DDBJ databases">
        <title>Draft Genome Sequence of Lactobacillus curieae NBRC 111893 isolated from Koso, a Japanese sugar-Vegetable Fermented Beverage.</title>
        <authorList>
            <person name="Chiou T.Y."/>
            <person name="Oshima K."/>
            <person name="Suda W."/>
            <person name="Hattori M."/>
            <person name="Takahashi T."/>
        </authorList>
    </citation>
    <scope>NUCLEOTIDE SEQUENCE [LARGE SCALE GENOMIC DNA]</scope>
    <source>
        <strain evidence="4 5">NBRC111893</strain>
    </source>
</reference>
<gene>
    <name evidence="4" type="ORF">NBRC111893_70</name>
</gene>
<evidence type="ECO:0000259" key="3">
    <source>
        <dbReference type="Pfam" id="PF00857"/>
    </source>
</evidence>
<evidence type="ECO:0000313" key="4">
    <source>
        <dbReference type="EMBL" id="GAY71924.1"/>
    </source>
</evidence>
<dbReference type="GO" id="GO:0008908">
    <property type="term" value="F:isochorismatase activity"/>
    <property type="evidence" value="ECO:0007669"/>
    <property type="project" value="UniProtKB-EC"/>
</dbReference>
<dbReference type="EMBL" id="BEXA01000001">
    <property type="protein sequence ID" value="GAY71924.1"/>
    <property type="molecule type" value="Genomic_DNA"/>
</dbReference>
<feature type="domain" description="Isochorismatase-like" evidence="3">
    <location>
        <begin position="10"/>
        <end position="142"/>
    </location>
</feature>
<dbReference type="InterPro" id="IPR036380">
    <property type="entry name" value="Isochorismatase-like_sf"/>
</dbReference>
<dbReference type="InterPro" id="IPR050272">
    <property type="entry name" value="Isochorismatase-like_hydrls"/>
</dbReference>
<comment type="caution">
    <text evidence="4">The sequence shown here is derived from an EMBL/GenBank/DDBJ whole genome shotgun (WGS) entry which is preliminary data.</text>
</comment>
<keyword evidence="5" id="KW-1185">Reference proteome</keyword>
<protein>
    <submittedName>
        <fullName evidence="4">Isochorismatase</fullName>
        <ecNumber evidence="4">3.3.2.1</ecNumber>
    </submittedName>
</protein>
<dbReference type="RefSeq" id="WP_125007545.1">
    <property type="nucleotide sequence ID" value="NZ_BEXA01000001.1"/>
</dbReference>
<dbReference type="InterPro" id="IPR000868">
    <property type="entry name" value="Isochorismatase-like_dom"/>
</dbReference>
<accession>A0A401FHT6</accession>
<name>A0A401FHT6_9LACO</name>
<keyword evidence="2 4" id="KW-0378">Hydrolase</keyword>
<comment type="similarity">
    <text evidence="1">Belongs to the isochorismatase family.</text>
</comment>
<evidence type="ECO:0000256" key="2">
    <source>
        <dbReference type="ARBA" id="ARBA00022801"/>
    </source>
</evidence>
<organism evidence="4 5">
    <name type="scientific">Lentilactobacillus kosonis</name>
    <dbReference type="NCBI Taxonomy" id="2810561"/>
    <lineage>
        <taxon>Bacteria</taxon>
        <taxon>Bacillati</taxon>
        <taxon>Bacillota</taxon>
        <taxon>Bacilli</taxon>
        <taxon>Lactobacillales</taxon>
        <taxon>Lactobacillaceae</taxon>
        <taxon>Lentilactobacillus</taxon>
    </lineage>
</organism>
<dbReference type="PANTHER" id="PTHR43540">
    <property type="entry name" value="PEROXYUREIDOACRYLATE/UREIDOACRYLATE AMIDOHYDROLASE-RELATED"/>
    <property type="match status" value="1"/>
</dbReference>
<sequence length="168" mass="19692">MIIFREDKRALIVIDLQNGVGPLVNNADLIKRVNKRINYYHSHNKPIIFIRHSDQGLEKNSYDWQLVDDLETNSQDYYVDKTHADSFHNTNLQTVLDELKVNELEICGAEIPYCIDATIKAAFDRGYKLFMSRGTVSSENDESIPFPILVEHYEKIWNHRFVEFIDEE</sequence>
<dbReference type="Pfam" id="PF00857">
    <property type="entry name" value="Isochorismatase"/>
    <property type="match status" value="1"/>
</dbReference>
<proteinExistence type="inferred from homology"/>
<dbReference type="PANTHER" id="PTHR43540:SF14">
    <property type="entry name" value="ISOCHORISMATASE"/>
    <property type="match status" value="1"/>
</dbReference>
<dbReference type="Gene3D" id="3.40.50.850">
    <property type="entry name" value="Isochorismatase-like"/>
    <property type="match status" value="1"/>
</dbReference>
<dbReference type="AlphaFoldDB" id="A0A401FHT6"/>
<evidence type="ECO:0000256" key="1">
    <source>
        <dbReference type="ARBA" id="ARBA00006336"/>
    </source>
</evidence>